<proteinExistence type="predicted"/>
<reference evidence="2 3" key="1">
    <citation type="submission" date="2024-11" db="EMBL/GenBank/DDBJ databases">
        <title>A near-complete genome assembly of Cinchona calisaya.</title>
        <authorList>
            <person name="Lian D.C."/>
            <person name="Zhao X.W."/>
            <person name="Wei L."/>
        </authorList>
    </citation>
    <scope>NUCLEOTIDE SEQUENCE [LARGE SCALE GENOMIC DNA]</scope>
    <source>
        <tissue evidence="2">Nenye</tissue>
    </source>
</reference>
<feature type="domain" description="Reverse transcriptase zinc-binding" evidence="1">
    <location>
        <begin position="25"/>
        <end position="106"/>
    </location>
</feature>
<dbReference type="Pfam" id="PF13966">
    <property type="entry name" value="zf-RVT"/>
    <property type="match status" value="1"/>
</dbReference>
<name>A0ABD2YAQ2_9GENT</name>
<evidence type="ECO:0000313" key="3">
    <source>
        <dbReference type="Proteomes" id="UP001630127"/>
    </source>
</evidence>
<keyword evidence="3" id="KW-1185">Reference proteome</keyword>
<gene>
    <name evidence="2" type="ORF">ACH5RR_034357</name>
</gene>
<accession>A0ABD2YAQ2</accession>
<dbReference type="InterPro" id="IPR026960">
    <property type="entry name" value="RVT-Znf"/>
</dbReference>
<comment type="caution">
    <text evidence="2">The sequence shown here is derived from an EMBL/GenBank/DDBJ whole genome shotgun (WGS) entry which is preliminary data.</text>
</comment>
<evidence type="ECO:0000259" key="1">
    <source>
        <dbReference type="Pfam" id="PF13966"/>
    </source>
</evidence>
<sequence length="107" mass="12187">MWHETNNGCSSVRSAYSMVVESDLCKSAYRHNASSSEDHCKCWNKIRKLKIPNKIKHHLWRLATNALPTLSNLQRRRVMTDITCPVCGVGDEVQNHVMFDCVVAVQS</sequence>
<evidence type="ECO:0000313" key="2">
    <source>
        <dbReference type="EMBL" id="KAL3504516.1"/>
    </source>
</evidence>
<organism evidence="2 3">
    <name type="scientific">Cinchona calisaya</name>
    <dbReference type="NCBI Taxonomy" id="153742"/>
    <lineage>
        <taxon>Eukaryota</taxon>
        <taxon>Viridiplantae</taxon>
        <taxon>Streptophyta</taxon>
        <taxon>Embryophyta</taxon>
        <taxon>Tracheophyta</taxon>
        <taxon>Spermatophyta</taxon>
        <taxon>Magnoliopsida</taxon>
        <taxon>eudicotyledons</taxon>
        <taxon>Gunneridae</taxon>
        <taxon>Pentapetalae</taxon>
        <taxon>asterids</taxon>
        <taxon>lamiids</taxon>
        <taxon>Gentianales</taxon>
        <taxon>Rubiaceae</taxon>
        <taxon>Cinchonoideae</taxon>
        <taxon>Cinchoneae</taxon>
        <taxon>Cinchona</taxon>
    </lineage>
</organism>
<dbReference type="AlphaFoldDB" id="A0ABD2YAQ2"/>
<protein>
    <recommendedName>
        <fullName evidence="1">Reverse transcriptase zinc-binding domain-containing protein</fullName>
    </recommendedName>
</protein>
<dbReference type="EMBL" id="JBJUIK010000014">
    <property type="protein sequence ID" value="KAL3504516.1"/>
    <property type="molecule type" value="Genomic_DNA"/>
</dbReference>
<dbReference type="Proteomes" id="UP001630127">
    <property type="component" value="Unassembled WGS sequence"/>
</dbReference>